<gene>
    <name evidence="1" type="ORF">MED297_19282</name>
</gene>
<accession>A4B8W1</accession>
<dbReference type="EMBL" id="AAOE01000001">
    <property type="protein sequence ID" value="EAR11062.1"/>
    <property type="molecule type" value="Genomic_DNA"/>
</dbReference>
<evidence type="ECO:0000313" key="2">
    <source>
        <dbReference type="Proteomes" id="UP000005953"/>
    </source>
</evidence>
<dbReference type="Pfam" id="PF13707">
    <property type="entry name" value="RloB"/>
    <property type="match status" value="1"/>
</dbReference>
<proteinExistence type="predicted"/>
<dbReference type="OrthoDB" id="9796523at2"/>
<sequence length="228" mass="26044">MFSRSTGRGSKYQQKKIKATRFHIAFEGAKSEAEYFEEWKKLTPKRFQHLLQIVPIPKQDDSRSSPKDVVNDMLDHLKTQKVKLAGETDNAYVVIDVDHHFTGTHMSGTAEALTTCRQKGVSVICNSPAVEIWFICHYEDPTTWDDEFSKEALENHGGFLKSHLNTLKGSDSMKEVLLKTRVAIENSKKLKSLTEDEEQVPPEVLMPNIDLIWDDLEATGLKLDEYFK</sequence>
<dbReference type="Proteomes" id="UP000005953">
    <property type="component" value="Unassembled WGS sequence"/>
</dbReference>
<dbReference type="STRING" id="314283.MED297_19282"/>
<dbReference type="InterPro" id="IPR025591">
    <property type="entry name" value="RloB"/>
</dbReference>
<comment type="caution">
    <text evidence="1">The sequence shown here is derived from an EMBL/GenBank/DDBJ whole genome shotgun (WGS) entry which is preliminary data.</text>
</comment>
<evidence type="ECO:0000313" key="1">
    <source>
        <dbReference type="EMBL" id="EAR11062.1"/>
    </source>
</evidence>
<organism evidence="1 2">
    <name type="scientific">Reinekea blandensis MED297</name>
    <dbReference type="NCBI Taxonomy" id="314283"/>
    <lineage>
        <taxon>Bacteria</taxon>
        <taxon>Pseudomonadati</taxon>
        <taxon>Pseudomonadota</taxon>
        <taxon>Gammaproteobacteria</taxon>
        <taxon>Oceanospirillales</taxon>
        <taxon>Saccharospirillaceae</taxon>
        <taxon>Reinekea</taxon>
    </lineage>
</organism>
<reference evidence="1 2" key="1">
    <citation type="submission" date="2006-02" db="EMBL/GenBank/DDBJ databases">
        <authorList>
            <person name="Pinhassi J."/>
            <person name="Pedros-Alio C."/>
            <person name="Ferriera S."/>
            <person name="Johnson J."/>
            <person name="Kravitz S."/>
            <person name="Halpern A."/>
            <person name="Remington K."/>
            <person name="Beeson K."/>
            <person name="Tran B."/>
            <person name="Rogers Y.-H."/>
            <person name="Friedman R."/>
            <person name="Venter J.C."/>
        </authorList>
    </citation>
    <scope>NUCLEOTIDE SEQUENCE [LARGE SCALE GENOMIC DNA]</scope>
    <source>
        <strain evidence="1 2">MED297</strain>
    </source>
</reference>
<dbReference type="AlphaFoldDB" id="A4B8W1"/>
<dbReference type="RefSeq" id="WP_008044457.1">
    <property type="nucleotide sequence ID" value="NZ_CH724151.1"/>
</dbReference>
<protein>
    <recommendedName>
        <fullName evidence="3">RloB domain-containing protein</fullName>
    </recommendedName>
</protein>
<name>A4B8W1_9GAMM</name>
<dbReference type="HOGENOM" id="CLU_1214020_0_0_6"/>
<evidence type="ECO:0008006" key="3">
    <source>
        <dbReference type="Google" id="ProtNLM"/>
    </source>
</evidence>
<keyword evidence="2" id="KW-1185">Reference proteome</keyword>